<dbReference type="Proteomes" id="UP000000577">
    <property type="component" value="Chromosome"/>
</dbReference>
<sequence>MVPRTGLCAIIRYVMKRVDFKSGCLRSRSAPGAIAAVWG</sequence>
<evidence type="ECO:0000313" key="2">
    <source>
        <dbReference type="Proteomes" id="UP000000577"/>
    </source>
</evidence>
<dbReference type="STRING" id="243231.GSU3550"/>
<dbReference type="EMBL" id="AE017180">
    <property type="protein sequence ID" value="AFP20450.1"/>
    <property type="molecule type" value="Genomic_DNA"/>
</dbReference>
<gene>
    <name evidence="1" type="ordered locus">GSU3550</name>
</gene>
<dbReference type="KEGG" id="gsu:GSU3550"/>
<dbReference type="EnsemblBacteria" id="AFP20450">
    <property type="protein sequence ID" value="AFP20450"/>
    <property type="gene ID" value="GSU3550"/>
</dbReference>
<dbReference type="InParanoid" id="I7EP78"/>
<accession>I7EP78</accession>
<dbReference type="AlphaFoldDB" id="I7EP78"/>
<evidence type="ECO:0000313" key="1">
    <source>
        <dbReference type="EMBL" id="AFP20450.1"/>
    </source>
</evidence>
<protein>
    <submittedName>
        <fullName evidence="1">Uncharacterized protein</fullName>
    </submittedName>
</protein>
<dbReference type="HOGENOM" id="CLU_3310394_0_0_7"/>
<name>I7EP78_GEOSL</name>
<reference evidence="1 2" key="1">
    <citation type="journal article" date="2003" name="Science">
        <title>Genome of Geobacter sulfurreducens: metal reduction in subsurface environments.</title>
        <authorList>
            <person name="Methe B.A."/>
            <person name="Nelson K.E."/>
            <person name="Eisen J.A."/>
            <person name="Paulsen I.T."/>
            <person name="Nelson W."/>
            <person name="Heidelberg J.F."/>
            <person name="Wu D."/>
            <person name="Wu M."/>
            <person name="Ward N."/>
            <person name="Beanan M.J."/>
            <person name="Dodson R.J."/>
            <person name="Madupu R."/>
            <person name="Brinkac L.M."/>
            <person name="Daugherty S.C."/>
            <person name="DeBoy R.T."/>
            <person name="Durkin A.S."/>
            <person name="Gwinn M."/>
            <person name="Kolonay J.F."/>
            <person name="Sullivan S.A."/>
            <person name="Haft D.H."/>
            <person name="Selengut J."/>
            <person name="Davidsen T.M."/>
            <person name="Zafar N."/>
            <person name="White O."/>
            <person name="Tran B."/>
            <person name="Romero C."/>
            <person name="Forberger H.A."/>
            <person name="Weidman J."/>
            <person name="Khouri H."/>
            <person name="Feldblyum T.V."/>
            <person name="Utterback T.R."/>
            <person name="Van Aken S.E."/>
            <person name="Lovley D.R."/>
            <person name="Fraser C.M."/>
        </authorList>
    </citation>
    <scope>NUCLEOTIDE SEQUENCE [LARGE SCALE GENOMIC DNA]</scope>
    <source>
        <strain evidence="2">ATCC 51573 / DSM 12127 / PCA</strain>
    </source>
</reference>
<organism evidence="1 2">
    <name type="scientific">Geobacter sulfurreducens (strain ATCC 51573 / DSM 12127 / PCA)</name>
    <dbReference type="NCBI Taxonomy" id="243231"/>
    <lineage>
        <taxon>Bacteria</taxon>
        <taxon>Pseudomonadati</taxon>
        <taxon>Thermodesulfobacteriota</taxon>
        <taxon>Desulfuromonadia</taxon>
        <taxon>Geobacterales</taxon>
        <taxon>Geobacteraceae</taxon>
        <taxon>Geobacter</taxon>
    </lineage>
</organism>
<keyword evidence="2" id="KW-1185">Reference proteome</keyword>
<proteinExistence type="predicted"/>
<reference evidence="1 2" key="2">
    <citation type="journal article" date="2012" name="BMC Genomics">
        <title>Comparative genomic analysis of Geobacter sulfurreducens KN400, a strain with enhanced capacity for extracellular electron transfer and electricity production.</title>
        <authorList>
            <person name="Butler J.E."/>
            <person name="Young N.D."/>
            <person name="Aklujkar M."/>
            <person name="Lovley D.R."/>
        </authorList>
    </citation>
    <scope>NUCLEOTIDE SEQUENCE [LARGE SCALE GENOMIC DNA]</scope>
    <source>
        <strain evidence="2">ATCC 51573 / DSM 12127 / PCA</strain>
    </source>
</reference>